<evidence type="ECO:0000313" key="2">
    <source>
        <dbReference type="Proteomes" id="UP000183454"/>
    </source>
</evidence>
<protein>
    <submittedName>
        <fullName evidence="1">Uncharacterized protein</fullName>
    </submittedName>
</protein>
<dbReference type="AlphaFoldDB" id="A0A1H2RHU0"/>
<gene>
    <name evidence="1" type="ORF">SAMN05421882_1004139</name>
</gene>
<reference evidence="1 2" key="1">
    <citation type="submission" date="2016-10" db="EMBL/GenBank/DDBJ databases">
        <authorList>
            <person name="de Groot N.N."/>
        </authorList>
    </citation>
    <scope>NUCLEOTIDE SEQUENCE [LARGE SCALE GENOMIC DNA]</scope>
    <source>
        <strain evidence="1 2">Nm110</strain>
    </source>
</reference>
<accession>A0A1H2RHU0</accession>
<dbReference type="Proteomes" id="UP000183454">
    <property type="component" value="Unassembled WGS sequence"/>
</dbReference>
<sequence>MNPKILLIKLANIQINLINRFCQFIGYFDLLRLGSVFLNSLTLLMNRLLFQLLIRIKDQQSATPSQAQMLRGNIRQ</sequence>
<name>A0A1H2RHU0_9PROT</name>
<evidence type="ECO:0000313" key="1">
    <source>
        <dbReference type="EMBL" id="SDW18740.1"/>
    </source>
</evidence>
<organism evidence="1 2">
    <name type="scientific">Nitrosomonas communis</name>
    <dbReference type="NCBI Taxonomy" id="44574"/>
    <lineage>
        <taxon>Bacteria</taxon>
        <taxon>Pseudomonadati</taxon>
        <taxon>Pseudomonadota</taxon>
        <taxon>Betaproteobacteria</taxon>
        <taxon>Nitrosomonadales</taxon>
        <taxon>Nitrosomonadaceae</taxon>
        <taxon>Nitrosomonas</taxon>
    </lineage>
</organism>
<proteinExistence type="predicted"/>
<dbReference type="EMBL" id="FNNH01000004">
    <property type="protein sequence ID" value="SDW18740.1"/>
    <property type="molecule type" value="Genomic_DNA"/>
</dbReference>